<feature type="domain" description="Aminotransferase-like plant mobile" evidence="1">
    <location>
        <begin position="29"/>
        <end position="160"/>
    </location>
</feature>
<dbReference type="PANTHER" id="PTHR46033:SF8">
    <property type="entry name" value="PROTEIN MAINTENANCE OF MERISTEMS-LIKE"/>
    <property type="match status" value="1"/>
</dbReference>
<evidence type="ECO:0000313" key="3">
    <source>
        <dbReference type="Proteomes" id="UP001058974"/>
    </source>
</evidence>
<evidence type="ECO:0000313" key="2">
    <source>
        <dbReference type="EMBL" id="KAI5420837.1"/>
    </source>
</evidence>
<dbReference type="InterPro" id="IPR044824">
    <property type="entry name" value="MAIN-like"/>
</dbReference>
<accession>A0A9D4XIL9</accession>
<gene>
    <name evidence="2" type="ORF">KIW84_044605</name>
</gene>
<evidence type="ECO:0000259" key="1">
    <source>
        <dbReference type="Pfam" id="PF10536"/>
    </source>
</evidence>
<dbReference type="PANTHER" id="PTHR46033">
    <property type="entry name" value="PROTEIN MAIN-LIKE 2"/>
    <property type="match status" value="1"/>
</dbReference>
<dbReference type="GO" id="GO:0010073">
    <property type="term" value="P:meristem maintenance"/>
    <property type="evidence" value="ECO:0007669"/>
    <property type="project" value="InterPro"/>
</dbReference>
<protein>
    <recommendedName>
        <fullName evidence="1">Aminotransferase-like plant mobile domain-containing protein</fullName>
    </recommendedName>
</protein>
<dbReference type="InterPro" id="IPR019557">
    <property type="entry name" value="AminoTfrase-like_pln_mobile"/>
</dbReference>
<reference evidence="2 3" key="1">
    <citation type="journal article" date="2022" name="Nat. Genet.">
        <title>Improved pea reference genome and pan-genome highlight genomic features and evolutionary characteristics.</title>
        <authorList>
            <person name="Yang T."/>
            <person name="Liu R."/>
            <person name="Luo Y."/>
            <person name="Hu S."/>
            <person name="Wang D."/>
            <person name="Wang C."/>
            <person name="Pandey M.K."/>
            <person name="Ge S."/>
            <person name="Xu Q."/>
            <person name="Li N."/>
            <person name="Li G."/>
            <person name="Huang Y."/>
            <person name="Saxena R.K."/>
            <person name="Ji Y."/>
            <person name="Li M."/>
            <person name="Yan X."/>
            <person name="He Y."/>
            <person name="Liu Y."/>
            <person name="Wang X."/>
            <person name="Xiang C."/>
            <person name="Varshney R.K."/>
            <person name="Ding H."/>
            <person name="Gao S."/>
            <person name="Zong X."/>
        </authorList>
    </citation>
    <scope>NUCLEOTIDE SEQUENCE [LARGE SCALE GENOMIC DNA]</scope>
    <source>
        <strain evidence="2 3">cv. Zhongwan 6</strain>
    </source>
</reference>
<comment type="caution">
    <text evidence="2">The sequence shown here is derived from an EMBL/GenBank/DDBJ whole genome shotgun (WGS) entry which is preliminary data.</text>
</comment>
<dbReference type="Pfam" id="PF10536">
    <property type="entry name" value="PMD"/>
    <property type="match status" value="1"/>
</dbReference>
<proteinExistence type="predicted"/>
<keyword evidence="3" id="KW-1185">Reference proteome</keyword>
<dbReference type="EMBL" id="JAMSHJ010000004">
    <property type="protein sequence ID" value="KAI5420837.1"/>
    <property type="molecule type" value="Genomic_DNA"/>
</dbReference>
<sequence>MQEAIGTGIMGGRFETLSTLRKSLDDEWITLQDVLFIWHLPIDGTPVLLERCPSDEAFIRVYPERPRDKKRMGDFYSDVARNTDFSSKQRKVAILMIILRAFVMPSFDGNSVPLSFVSLLEDVDSVSNYAWGAAILSFLLSGIENFRINKKKHLDGNFWVFLVTKVKCLVSKQGQPDFCNNLVVHHKPHLVAKQFELNVAELVDSFDFLEYL</sequence>
<name>A0A9D4XIL9_PEA</name>
<dbReference type="Gramene" id="Psat04G0460500-T1">
    <property type="protein sequence ID" value="KAI5420837.1"/>
    <property type="gene ID" value="KIW84_044605"/>
</dbReference>
<dbReference type="AlphaFoldDB" id="A0A9D4XIL9"/>
<organism evidence="2 3">
    <name type="scientific">Pisum sativum</name>
    <name type="common">Garden pea</name>
    <name type="synonym">Lathyrus oleraceus</name>
    <dbReference type="NCBI Taxonomy" id="3888"/>
    <lineage>
        <taxon>Eukaryota</taxon>
        <taxon>Viridiplantae</taxon>
        <taxon>Streptophyta</taxon>
        <taxon>Embryophyta</taxon>
        <taxon>Tracheophyta</taxon>
        <taxon>Spermatophyta</taxon>
        <taxon>Magnoliopsida</taxon>
        <taxon>eudicotyledons</taxon>
        <taxon>Gunneridae</taxon>
        <taxon>Pentapetalae</taxon>
        <taxon>rosids</taxon>
        <taxon>fabids</taxon>
        <taxon>Fabales</taxon>
        <taxon>Fabaceae</taxon>
        <taxon>Papilionoideae</taxon>
        <taxon>50 kb inversion clade</taxon>
        <taxon>NPAAA clade</taxon>
        <taxon>Hologalegina</taxon>
        <taxon>IRL clade</taxon>
        <taxon>Fabeae</taxon>
        <taxon>Lathyrus</taxon>
    </lineage>
</organism>
<dbReference type="Proteomes" id="UP001058974">
    <property type="component" value="Chromosome 4"/>
</dbReference>